<comment type="subcellular location">
    <subcellularLocation>
        <location evidence="1">Chromosome</location>
    </subcellularLocation>
</comment>
<sequence>MTSEAARLISYRKFDGDRVTLSTLSEPAPVNGLGQVVRVSLYDQRTYSGPTASLVLGDDAEQRLTAALARLEVPGAARAALAAPLSETLGLDEARFEEWMFAPTDADEARRLGALDTMTDRFPAVEQRFSRVYGLRLPRHVAILAAFLHSLDDRERRALQWLGLSSWGITGYFDDGGLDRTGHDGLDERLHCRFRRDPAELVTVLGGGSDGLHYGLWYDDPAELPSFVAYNYARDSAETWTSKAPTVLAQIRRVLDDALSDDEGPDKYWMLFPLGAALDWFAPADEAACAADGPPRWAAAERPPGGVAIGAVLPPDSGDPRAGEAGERLDAYRTDEPRTRAWIAEATAELAAGQPAFALTLGRELHWLDADQYRRAAVDLLTGAYRALGRDALAGIAEVHAAHRDLPSVDILR</sequence>
<gene>
    <name evidence="3" type="ORF">Dsi01nite_037730</name>
</gene>
<evidence type="ECO:0000313" key="4">
    <source>
        <dbReference type="Proteomes" id="UP000660611"/>
    </source>
</evidence>
<protein>
    <submittedName>
        <fullName evidence="3">Uncharacterized protein</fullName>
    </submittedName>
</protein>
<dbReference type="GO" id="GO:0005694">
    <property type="term" value="C:chromosome"/>
    <property type="evidence" value="ECO:0007669"/>
    <property type="project" value="UniProtKB-SubCell"/>
</dbReference>
<dbReference type="PANTHER" id="PTHR13386:SF1">
    <property type="entry name" value="HISTONE PARYLATION FACTOR 1"/>
    <property type="match status" value="1"/>
</dbReference>
<dbReference type="EMBL" id="BONQ01000055">
    <property type="protein sequence ID" value="GIG45732.1"/>
    <property type="molecule type" value="Genomic_DNA"/>
</dbReference>
<evidence type="ECO:0000313" key="3">
    <source>
        <dbReference type="EMBL" id="GIG45732.1"/>
    </source>
</evidence>
<dbReference type="AlphaFoldDB" id="A0A919U8H5"/>
<dbReference type="PANTHER" id="PTHR13386">
    <property type="entry name" value="HISTONE PARYLATION FACTOR 1"/>
    <property type="match status" value="1"/>
</dbReference>
<dbReference type="GO" id="GO:0042393">
    <property type="term" value="F:histone binding"/>
    <property type="evidence" value="ECO:0007669"/>
    <property type="project" value="InterPro"/>
</dbReference>
<dbReference type="Proteomes" id="UP000660611">
    <property type="component" value="Unassembled WGS sequence"/>
</dbReference>
<keyword evidence="4" id="KW-1185">Reference proteome</keyword>
<evidence type="ECO:0000256" key="1">
    <source>
        <dbReference type="ARBA" id="ARBA00004286"/>
    </source>
</evidence>
<dbReference type="GO" id="GO:0072572">
    <property type="term" value="F:poly-ADP-D-ribose binding"/>
    <property type="evidence" value="ECO:0007669"/>
    <property type="project" value="TreeGrafter"/>
</dbReference>
<reference evidence="3" key="1">
    <citation type="submission" date="2021-01" db="EMBL/GenBank/DDBJ databases">
        <title>Whole genome shotgun sequence of Dactylosporangium siamense NBRC 106093.</title>
        <authorList>
            <person name="Komaki H."/>
            <person name="Tamura T."/>
        </authorList>
    </citation>
    <scope>NUCLEOTIDE SEQUENCE</scope>
    <source>
        <strain evidence="3">NBRC 106093</strain>
    </source>
</reference>
<dbReference type="Pfam" id="PF10228">
    <property type="entry name" value="HPF1"/>
    <property type="match status" value="1"/>
</dbReference>
<comment type="caution">
    <text evidence="3">The sequence shown here is derived from an EMBL/GenBank/DDBJ whole genome shotgun (WGS) entry which is preliminary data.</text>
</comment>
<evidence type="ECO:0000256" key="2">
    <source>
        <dbReference type="ARBA" id="ARBA00022454"/>
    </source>
</evidence>
<dbReference type="GO" id="GO:0006974">
    <property type="term" value="P:DNA damage response"/>
    <property type="evidence" value="ECO:0007669"/>
    <property type="project" value="InterPro"/>
</dbReference>
<accession>A0A919U8H5</accession>
<organism evidence="3 4">
    <name type="scientific">Dactylosporangium siamense</name>
    <dbReference type="NCBI Taxonomy" id="685454"/>
    <lineage>
        <taxon>Bacteria</taxon>
        <taxon>Bacillati</taxon>
        <taxon>Actinomycetota</taxon>
        <taxon>Actinomycetes</taxon>
        <taxon>Micromonosporales</taxon>
        <taxon>Micromonosporaceae</taxon>
        <taxon>Dactylosporangium</taxon>
    </lineage>
</organism>
<name>A0A919U8H5_9ACTN</name>
<proteinExistence type="predicted"/>
<dbReference type="InterPro" id="IPR019361">
    <property type="entry name" value="HPF1"/>
</dbReference>
<dbReference type="RefSeq" id="WP_203847531.1">
    <property type="nucleotide sequence ID" value="NZ_BAAAVW010000011.1"/>
</dbReference>
<keyword evidence="2" id="KW-0158">Chromosome</keyword>